<feature type="compositionally biased region" description="Low complexity" evidence="1">
    <location>
        <begin position="68"/>
        <end position="80"/>
    </location>
</feature>
<proteinExistence type="predicted"/>
<reference evidence="2" key="1">
    <citation type="submission" date="2018-05" db="EMBL/GenBank/DDBJ databases">
        <authorList>
            <person name="Lanie J.A."/>
            <person name="Ng W.-L."/>
            <person name="Kazmierczak K.M."/>
            <person name="Andrzejewski T.M."/>
            <person name="Davidsen T.M."/>
            <person name="Wayne K.J."/>
            <person name="Tettelin H."/>
            <person name="Glass J.I."/>
            <person name="Rusch D."/>
            <person name="Podicherti R."/>
            <person name="Tsui H.-C.T."/>
            <person name="Winkler M.E."/>
        </authorList>
    </citation>
    <scope>NUCLEOTIDE SEQUENCE</scope>
</reference>
<evidence type="ECO:0000313" key="2">
    <source>
        <dbReference type="EMBL" id="SVD91579.1"/>
    </source>
</evidence>
<name>A0A382Z8S2_9ZZZZ</name>
<accession>A0A382Z8S2</accession>
<feature type="non-terminal residue" evidence="2">
    <location>
        <position position="80"/>
    </location>
</feature>
<dbReference type="AlphaFoldDB" id="A0A382Z8S2"/>
<protein>
    <submittedName>
        <fullName evidence="2">Uncharacterized protein</fullName>
    </submittedName>
</protein>
<organism evidence="2">
    <name type="scientific">marine metagenome</name>
    <dbReference type="NCBI Taxonomy" id="408172"/>
    <lineage>
        <taxon>unclassified sequences</taxon>
        <taxon>metagenomes</taxon>
        <taxon>ecological metagenomes</taxon>
    </lineage>
</organism>
<evidence type="ECO:0000256" key="1">
    <source>
        <dbReference type="SAM" id="MobiDB-lite"/>
    </source>
</evidence>
<feature type="region of interest" description="Disordered" evidence="1">
    <location>
        <begin position="60"/>
        <end position="80"/>
    </location>
</feature>
<dbReference type="EMBL" id="UINC01181737">
    <property type="protein sequence ID" value="SVD91579.1"/>
    <property type="molecule type" value="Genomic_DNA"/>
</dbReference>
<sequence>MLTDVLDLAHTVTVDQLRDETVLAGTFTTWCSALCRATSVSHDRHPNTLSRVRRTAASEVTPMPGTNPASLASATAAKPA</sequence>
<gene>
    <name evidence="2" type="ORF">METZ01_LOCUS444433</name>
</gene>